<evidence type="ECO:0000313" key="2">
    <source>
        <dbReference type="Proteomes" id="UP000054928"/>
    </source>
</evidence>
<proteinExistence type="predicted"/>
<keyword evidence="2" id="KW-1185">Reference proteome</keyword>
<dbReference type="EMBL" id="CCYD01000524">
    <property type="protein sequence ID" value="CEG41013.1"/>
    <property type="molecule type" value="Genomic_DNA"/>
</dbReference>
<dbReference type="RefSeq" id="XP_024577382.1">
    <property type="nucleotide sequence ID" value="XM_024726735.1"/>
</dbReference>
<reference evidence="2" key="1">
    <citation type="submission" date="2014-09" db="EMBL/GenBank/DDBJ databases">
        <authorList>
            <person name="Sharma Rahul"/>
            <person name="Thines Marco"/>
        </authorList>
    </citation>
    <scope>NUCLEOTIDE SEQUENCE [LARGE SCALE GENOMIC DNA]</scope>
</reference>
<dbReference type="Proteomes" id="UP000054928">
    <property type="component" value="Unassembled WGS sequence"/>
</dbReference>
<organism evidence="1 2">
    <name type="scientific">Plasmopara halstedii</name>
    <name type="common">Downy mildew of sunflower</name>
    <dbReference type="NCBI Taxonomy" id="4781"/>
    <lineage>
        <taxon>Eukaryota</taxon>
        <taxon>Sar</taxon>
        <taxon>Stramenopiles</taxon>
        <taxon>Oomycota</taxon>
        <taxon>Peronosporomycetes</taxon>
        <taxon>Peronosporales</taxon>
        <taxon>Peronosporaceae</taxon>
        <taxon>Plasmopara</taxon>
    </lineage>
</organism>
<name>A0A0P1AJL0_PLAHL</name>
<evidence type="ECO:0000313" key="1">
    <source>
        <dbReference type="EMBL" id="CEG41013.1"/>
    </source>
</evidence>
<accession>A0A0P1AJL0</accession>
<protein>
    <submittedName>
        <fullName evidence="1">Uncharacterized protein</fullName>
    </submittedName>
</protein>
<dbReference type="AlphaFoldDB" id="A0A0P1AJL0"/>
<dbReference type="GeneID" id="36406238"/>
<sequence length="50" mass="5502">MGDESPRICPGNNKMRQGIFSLQMEIAQLVHQSPKATTTPLGGDFDRQSI</sequence>